<proteinExistence type="predicted"/>
<accession>C6LDH6</accession>
<keyword evidence="2" id="KW-1185">Reference proteome</keyword>
<name>C6LDH6_9FIRM</name>
<sequence length="75" mass="7985">MPTPGKRITGKLCVPSPEITSVQTAPSLPSGIGADASSASRTYPPVEWLKTLLTIATIFKSSILEFLFTTGPFFN</sequence>
<gene>
    <name evidence="1" type="ORF">BRYFOR_06585</name>
</gene>
<dbReference type="EMBL" id="ACCL02000006">
    <property type="protein sequence ID" value="EET61410.1"/>
    <property type="molecule type" value="Genomic_DNA"/>
</dbReference>
<dbReference type="AlphaFoldDB" id="C6LDH6"/>
<protein>
    <submittedName>
        <fullName evidence="1">Uncharacterized protein</fullName>
    </submittedName>
</protein>
<dbReference type="Proteomes" id="UP000005561">
    <property type="component" value="Unassembled WGS sequence"/>
</dbReference>
<evidence type="ECO:0000313" key="1">
    <source>
        <dbReference type="EMBL" id="EET61410.1"/>
    </source>
</evidence>
<reference evidence="1" key="1">
    <citation type="submission" date="2009-07" db="EMBL/GenBank/DDBJ databases">
        <authorList>
            <person name="Weinstock G."/>
            <person name="Sodergren E."/>
            <person name="Clifton S."/>
            <person name="Fulton L."/>
            <person name="Fulton B."/>
            <person name="Courtney L."/>
            <person name="Fronick C."/>
            <person name="Harrison M."/>
            <person name="Strong C."/>
            <person name="Farmer C."/>
            <person name="Delahaunty K."/>
            <person name="Markovic C."/>
            <person name="Hall O."/>
            <person name="Minx P."/>
            <person name="Tomlinson C."/>
            <person name="Mitreva M."/>
            <person name="Nelson J."/>
            <person name="Hou S."/>
            <person name="Wollam A."/>
            <person name="Pepin K.H."/>
            <person name="Johnson M."/>
            <person name="Bhonagiri V."/>
            <person name="Nash W.E."/>
            <person name="Warren W."/>
            <person name="Chinwalla A."/>
            <person name="Mardis E.R."/>
            <person name="Wilson R.K."/>
        </authorList>
    </citation>
    <scope>NUCLEOTIDE SEQUENCE [LARGE SCALE GENOMIC DNA]</scope>
    <source>
        <strain evidence="1">DSM 14469</strain>
    </source>
</reference>
<organism evidence="1 2">
    <name type="scientific">Marvinbryantia formatexigens DSM 14469</name>
    <dbReference type="NCBI Taxonomy" id="478749"/>
    <lineage>
        <taxon>Bacteria</taxon>
        <taxon>Bacillati</taxon>
        <taxon>Bacillota</taxon>
        <taxon>Clostridia</taxon>
        <taxon>Lachnospirales</taxon>
        <taxon>Lachnospiraceae</taxon>
        <taxon>Marvinbryantia</taxon>
    </lineage>
</organism>
<comment type="caution">
    <text evidence="1">The sequence shown here is derived from an EMBL/GenBank/DDBJ whole genome shotgun (WGS) entry which is preliminary data.</text>
</comment>
<evidence type="ECO:0000313" key="2">
    <source>
        <dbReference type="Proteomes" id="UP000005561"/>
    </source>
</evidence>